<reference evidence="2" key="1">
    <citation type="submission" date="2020-11" db="EMBL/GenBank/DDBJ databases">
        <authorList>
            <consortium name="DOE Joint Genome Institute"/>
            <person name="Ahrendt S."/>
            <person name="Riley R."/>
            <person name="Andreopoulos W."/>
            <person name="Labutti K."/>
            <person name="Pangilinan J."/>
            <person name="Ruiz-Duenas F.J."/>
            <person name="Barrasa J.M."/>
            <person name="Sanchez-Garcia M."/>
            <person name="Camarero S."/>
            <person name="Miyauchi S."/>
            <person name="Serrano A."/>
            <person name="Linde D."/>
            <person name="Babiker R."/>
            <person name="Drula E."/>
            <person name="Ayuso-Fernandez I."/>
            <person name="Pacheco R."/>
            <person name="Padilla G."/>
            <person name="Ferreira P."/>
            <person name="Barriuso J."/>
            <person name="Kellner H."/>
            <person name="Castanera R."/>
            <person name="Alfaro M."/>
            <person name="Ramirez L."/>
            <person name="Pisabarro A.G."/>
            <person name="Kuo A."/>
            <person name="Tritt A."/>
            <person name="Lipzen A."/>
            <person name="He G."/>
            <person name="Yan M."/>
            <person name="Ng V."/>
            <person name="Cullen D."/>
            <person name="Martin F."/>
            <person name="Rosso M.-N."/>
            <person name="Henrissat B."/>
            <person name="Hibbett D."/>
            <person name="Martinez A.T."/>
            <person name="Grigoriev I.V."/>
        </authorList>
    </citation>
    <scope>NUCLEOTIDE SEQUENCE</scope>
    <source>
        <strain evidence="2">MF-IS2</strain>
    </source>
</reference>
<comment type="caution">
    <text evidence="2">The sequence shown here is derived from an EMBL/GenBank/DDBJ whole genome shotgun (WGS) entry which is preliminary data.</text>
</comment>
<name>A0A9P5X9M7_9AGAR</name>
<dbReference type="OrthoDB" id="9985428at2759"/>
<dbReference type="NCBIfam" id="TIGR02452">
    <property type="entry name" value="TIGR02452 family protein"/>
    <property type="match status" value="1"/>
</dbReference>
<gene>
    <name evidence="2" type="ORF">P691DRAFT_777663</name>
</gene>
<protein>
    <recommendedName>
        <fullName evidence="1">Microbial-type PARG catalytic domain-containing protein</fullName>
    </recommendedName>
</protein>
<dbReference type="InterPro" id="IPR012664">
    <property type="entry name" value="CHP02452"/>
</dbReference>
<dbReference type="PANTHER" id="PTHR35596">
    <property type="entry name" value="DUF2263 DOMAIN-CONTAINING PROTEIN"/>
    <property type="match status" value="1"/>
</dbReference>
<keyword evidence="3" id="KW-1185">Reference proteome</keyword>
<dbReference type="Pfam" id="PF10021">
    <property type="entry name" value="PARG_cat_microb"/>
    <property type="match status" value="1"/>
</dbReference>
<accession>A0A9P5X9M7</accession>
<feature type="domain" description="Microbial-type PARG catalytic" evidence="1">
    <location>
        <begin position="64"/>
        <end position="229"/>
    </location>
</feature>
<dbReference type="PANTHER" id="PTHR35596:SF1">
    <property type="entry name" value="MICROBIAL-TYPE PARG CATALYTIC DOMAIN-CONTAINING PROTEIN"/>
    <property type="match status" value="1"/>
</dbReference>
<dbReference type="Proteomes" id="UP000807342">
    <property type="component" value="Unassembled WGS sequence"/>
</dbReference>
<dbReference type="InterPro" id="IPR019261">
    <property type="entry name" value="PARG_cat_microbial"/>
</dbReference>
<evidence type="ECO:0000313" key="3">
    <source>
        <dbReference type="Proteomes" id="UP000807342"/>
    </source>
</evidence>
<dbReference type="InterPro" id="IPR043472">
    <property type="entry name" value="Macro_dom-like"/>
</dbReference>
<dbReference type="AlphaFoldDB" id="A0A9P5X9M7"/>
<evidence type="ECO:0000259" key="1">
    <source>
        <dbReference type="Pfam" id="PF10021"/>
    </source>
</evidence>
<organism evidence="2 3">
    <name type="scientific">Macrolepiota fuliginosa MF-IS2</name>
    <dbReference type="NCBI Taxonomy" id="1400762"/>
    <lineage>
        <taxon>Eukaryota</taxon>
        <taxon>Fungi</taxon>
        <taxon>Dikarya</taxon>
        <taxon>Basidiomycota</taxon>
        <taxon>Agaricomycotina</taxon>
        <taxon>Agaricomycetes</taxon>
        <taxon>Agaricomycetidae</taxon>
        <taxon>Agaricales</taxon>
        <taxon>Agaricineae</taxon>
        <taxon>Agaricaceae</taxon>
        <taxon>Macrolepiota</taxon>
    </lineage>
</organism>
<dbReference type="Gene3D" id="3.40.220.10">
    <property type="entry name" value="Leucine Aminopeptidase, subunit E, domain 1"/>
    <property type="match status" value="1"/>
</dbReference>
<proteinExistence type="predicted"/>
<sequence>MTSRSPIASDLQYSTRSLRMPDKAATQDEGLPRGFLRKIAIETMAAIEAGSYTVPMEGSHSKQENIGEVFDLRKNVENLQTQTLYYGSDSTLSSWAQSKPEEVRLVSERKIWAVETSTIETARRIVQIVSDSHPAASAGNVQDDDVPRGRGHAVGILNFASAKSPGGGFLNGSRAQEESIARSSTLYHSLTSPTGQQYYEYNKSIITRRNDGHYSHAMVYSPSVLVFRDDNGGWIHPYEVDIVTSAAVNAGVVRQKRQRALDKGQEAKSEEEMEGNIYTTMKERMGRLLYLFELQGVRNVVLGSFGTGAFKNSVDMIMDIWTELLDGVDARFGKSFERVVFGVIGNETYLKFAERFGVKTG</sequence>
<evidence type="ECO:0000313" key="2">
    <source>
        <dbReference type="EMBL" id="KAF9445321.1"/>
    </source>
</evidence>
<dbReference type="EMBL" id="MU151309">
    <property type="protein sequence ID" value="KAF9445321.1"/>
    <property type="molecule type" value="Genomic_DNA"/>
</dbReference>